<evidence type="ECO:0000256" key="1">
    <source>
        <dbReference type="SAM" id="MobiDB-lite"/>
    </source>
</evidence>
<sequence>MSVHRGSIHRITFPQLGLGIVAIAAVAVAVLIGQRGAAAPDDAVGAGEPTPSATGGTTAAPVPGRPPAGHPSSAASVVAGGGTTLPSLGRKDPVSPPRPATIRHSPATAPASVGPSAVSTAGAGQPAMTAAAPSTSHHTPAPAPHDHRSRADPGVVVRMPPIVLPSCLVGC</sequence>
<dbReference type="KEGG" id="fal:FRAAL0669"/>
<dbReference type="OrthoDB" id="10007923at2"/>
<evidence type="ECO:0000313" key="2">
    <source>
        <dbReference type="EMBL" id="CAJ59343.1"/>
    </source>
</evidence>
<proteinExistence type="predicted"/>
<feature type="compositionally biased region" description="Low complexity" evidence="1">
    <location>
        <begin position="120"/>
        <end position="133"/>
    </location>
</feature>
<reference evidence="2 3" key="1">
    <citation type="journal article" date="2007" name="Genome Res.">
        <title>Genome characteristics of facultatively symbiotic Frankia sp. strains reflect host range and host plant biogeography.</title>
        <authorList>
            <person name="Normand P."/>
            <person name="Lapierre P."/>
            <person name="Tisa L.S."/>
            <person name="Gogarten J.P."/>
            <person name="Alloisio N."/>
            <person name="Bagnarol E."/>
            <person name="Bassi C.A."/>
            <person name="Berry A.M."/>
            <person name="Bickhart D.M."/>
            <person name="Choisne N."/>
            <person name="Couloux A."/>
            <person name="Cournoyer B."/>
            <person name="Cruveiller S."/>
            <person name="Daubin V."/>
            <person name="Demange N."/>
            <person name="Francino M.P."/>
            <person name="Goltsman E."/>
            <person name="Huang Y."/>
            <person name="Kopp O.R."/>
            <person name="Labarre L."/>
            <person name="Lapidus A."/>
            <person name="Lavire C."/>
            <person name="Marechal J."/>
            <person name="Martinez M."/>
            <person name="Mastronunzio J.E."/>
            <person name="Mullin B.C."/>
            <person name="Niemann J."/>
            <person name="Pujic P."/>
            <person name="Rawnsley T."/>
            <person name="Rouy Z."/>
            <person name="Schenowitz C."/>
            <person name="Sellstedt A."/>
            <person name="Tavares F."/>
            <person name="Tomkins J.P."/>
            <person name="Vallenet D."/>
            <person name="Valverde C."/>
            <person name="Wall L.G."/>
            <person name="Wang Y."/>
            <person name="Medigue C."/>
            <person name="Benson D.R."/>
        </authorList>
    </citation>
    <scope>NUCLEOTIDE SEQUENCE [LARGE SCALE GENOMIC DNA]</scope>
    <source>
        <strain evidence="3">DSM 45986 / CECT 9034 / ACN14a</strain>
    </source>
</reference>
<dbReference type="HOGENOM" id="CLU_1560701_0_0_11"/>
<feature type="compositionally biased region" description="Low complexity" evidence="1">
    <location>
        <begin position="38"/>
        <end position="62"/>
    </location>
</feature>
<name>Q0RSW1_FRAAA</name>
<evidence type="ECO:0000313" key="3">
    <source>
        <dbReference type="Proteomes" id="UP000000657"/>
    </source>
</evidence>
<dbReference type="RefSeq" id="WP_011601917.1">
    <property type="nucleotide sequence ID" value="NC_008278.1"/>
</dbReference>
<accession>Q0RSW1</accession>
<feature type="region of interest" description="Disordered" evidence="1">
    <location>
        <begin position="38"/>
        <end position="153"/>
    </location>
</feature>
<protein>
    <submittedName>
        <fullName evidence="2">Uncharacterized protein</fullName>
    </submittedName>
</protein>
<organism evidence="2 3">
    <name type="scientific">Frankia alni (strain DSM 45986 / CECT 9034 / ACN14a)</name>
    <dbReference type="NCBI Taxonomy" id="326424"/>
    <lineage>
        <taxon>Bacteria</taxon>
        <taxon>Bacillati</taxon>
        <taxon>Actinomycetota</taxon>
        <taxon>Actinomycetes</taxon>
        <taxon>Frankiales</taxon>
        <taxon>Frankiaceae</taxon>
        <taxon>Frankia</taxon>
    </lineage>
</organism>
<keyword evidence="3" id="KW-1185">Reference proteome</keyword>
<gene>
    <name evidence="2" type="ordered locus">FRAAL0669</name>
</gene>
<dbReference type="AlphaFoldDB" id="Q0RSW1"/>
<dbReference type="EMBL" id="CT573213">
    <property type="protein sequence ID" value="CAJ59343.1"/>
    <property type="molecule type" value="Genomic_DNA"/>
</dbReference>
<dbReference type="Proteomes" id="UP000000657">
    <property type="component" value="Chromosome"/>
</dbReference>